<dbReference type="AlphaFoldDB" id="A0A423PE84"/>
<name>A0A423PE84_9GAMM</name>
<protein>
    <submittedName>
        <fullName evidence="3">Methylated-DNA--protein-cysteine methyltransferase</fullName>
    </submittedName>
</protein>
<dbReference type="GO" id="GO:0032259">
    <property type="term" value="P:methylation"/>
    <property type="evidence" value="ECO:0007669"/>
    <property type="project" value="UniProtKB-KW"/>
</dbReference>
<dbReference type="Proteomes" id="UP000285123">
    <property type="component" value="Unassembled WGS sequence"/>
</dbReference>
<evidence type="ECO:0000313" key="3">
    <source>
        <dbReference type="EMBL" id="ROO23885.1"/>
    </source>
</evidence>
<dbReference type="PANTHER" id="PTHR42942:SF1">
    <property type="entry name" value="ALKYLTRANSFERASE-LIKE PROTEIN 1"/>
    <property type="match status" value="1"/>
</dbReference>
<dbReference type="GO" id="GO:0006281">
    <property type="term" value="P:DNA repair"/>
    <property type="evidence" value="ECO:0007669"/>
    <property type="project" value="InterPro"/>
</dbReference>
<dbReference type="EMBL" id="AYKF01000132">
    <property type="protein sequence ID" value="ROO23885.1"/>
    <property type="molecule type" value="Genomic_DNA"/>
</dbReference>
<dbReference type="PANTHER" id="PTHR42942">
    <property type="entry name" value="6-O-METHYLGUANINE DNA METHYLTRANSFERASE"/>
    <property type="match status" value="1"/>
</dbReference>
<evidence type="ECO:0000313" key="4">
    <source>
        <dbReference type="Proteomes" id="UP000285123"/>
    </source>
</evidence>
<gene>
    <name evidence="3" type="ORF">SAHL_16100</name>
</gene>
<keyword evidence="3" id="KW-0489">Methyltransferase</keyword>
<dbReference type="OrthoDB" id="9132167at2"/>
<dbReference type="InterPro" id="IPR052520">
    <property type="entry name" value="ATL_DNA_repair"/>
</dbReference>
<dbReference type="Pfam" id="PF01035">
    <property type="entry name" value="DNA_binding_1"/>
    <property type="match status" value="1"/>
</dbReference>
<dbReference type="CDD" id="cd06445">
    <property type="entry name" value="ATase"/>
    <property type="match status" value="1"/>
</dbReference>
<proteinExistence type="predicted"/>
<comment type="caution">
    <text evidence="3">The sequence shown here is derived from an EMBL/GenBank/DDBJ whole genome shotgun (WGS) entry which is preliminary data.</text>
</comment>
<keyword evidence="3" id="KW-0808">Transferase</keyword>
<reference evidence="3 4" key="1">
    <citation type="submission" date="2013-10" db="EMBL/GenBank/DDBJ databases">
        <title>Salinisphaera halophila YIM 95161 Genome Sequencing.</title>
        <authorList>
            <person name="Lai Q."/>
            <person name="Li C."/>
            <person name="Shao Z."/>
        </authorList>
    </citation>
    <scope>NUCLEOTIDE SEQUENCE [LARGE SCALE GENOMIC DNA]</scope>
    <source>
        <strain evidence="3 4">YIM 95161</strain>
    </source>
</reference>
<dbReference type="SUPFAM" id="SSF46767">
    <property type="entry name" value="Methylated DNA-protein cysteine methyltransferase, C-terminal domain"/>
    <property type="match status" value="1"/>
</dbReference>
<accession>A0A423PE84</accession>
<dbReference type="InterPro" id="IPR036217">
    <property type="entry name" value="MethylDNA_cys_MeTrfase_DNAb"/>
</dbReference>
<sequence>MSAPMSASRKSKLTHAAIFTLVRRIPEGRVATYGQIARLAGHPRAARQVGYAMHQCPPGLPWHRVINARGRLSLPEGSTGALTQRRRLETEGVVFIGGRIDLERHGWQPD</sequence>
<dbReference type="InterPro" id="IPR014048">
    <property type="entry name" value="MethylDNA_cys_MeTrfase_DNA-bd"/>
</dbReference>
<dbReference type="GO" id="GO:0008168">
    <property type="term" value="F:methyltransferase activity"/>
    <property type="evidence" value="ECO:0007669"/>
    <property type="project" value="UniProtKB-KW"/>
</dbReference>
<keyword evidence="1" id="KW-0227">DNA damage</keyword>
<dbReference type="InterPro" id="IPR036388">
    <property type="entry name" value="WH-like_DNA-bd_sf"/>
</dbReference>
<organism evidence="3 4">
    <name type="scientific">Salinisphaera orenii YIM 95161</name>
    <dbReference type="NCBI Taxonomy" id="1051139"/>
    <lineage>
        <taxon>Bacteria</taxon>
        <taxon>Pseudomonadati</taxon>
        <taxon>Pseudomonadota</taxon>
        <taxon>Gammaproteobacteria</taxon>
        <taxon>Salinisphaerales</taxon>
        <taxon>Salinisphaeraceae</taxon>
        <taxon>Salinisphaera</taxon>
    </lineage>
</organism>
<dbReference type="Gene3D" id="1.10.10.10">
    <property type="entry name" value="Winged helix-like DNA-binding domain superfamily/Winged helix DNA-binding domain"/>
    <property type="match status" value="1"/>
</dbReference>
<evidence type="ECO:0000259" key="2">
    <source>
        <dbReference type="Pfam" id="PF01035"/>
    </source>
</evidence>
<feature type="domain" description="Methylated-DNA-[protein]-cysteine S-methyltransferase DNA binding" evidence="2">
    <location>
        <begin position="16"/>
        <end position="93"/>
    </location>
</feature>
<evidence type="ECO:0000256" key="1">
    <source>
        <dbReference type="ARBA" id="ARBA00022763"/>
    </source>
</evidence>